<proteinExistence type="predicted"/>
<dbReference type="InterPro" id="IPR002508">
    <property type="entry name" value="MurNAc-LAA_cat"/>
</dbReference>
<evidence type="ECO:0000313" key="3">
    <source>
        <dbReference type="EMBL" id="MDQ0157046.1"/>
    </source>
</evidence>
<dbReference type="Gene3D" id="3.40.630.40">
    <property type="entry name" value="Zn-dependent exopeptidases"/>
    <property type="match status" value="1"/>
</dbReference>
<accession>A0ABT9V7W3</accession>
<reference evidence="3 4" key="1">
    <citation type="submission" date="2023-07" db="EMBL/GenBank/DDBJ databases">
        <title>Genomic Encyclopedia of Type Strains, Phase IV (KMG-IV): sequencing the most valuable type-strain genomes for metagenomic binning, comparative biology and taxonomic classification.</title>
        <authorList>
            <person name="Goeker M."/>
        </authorList>
    </citation>
    <scope>NUCLEOTIDE SEQUENCE [LARGE SCALE GENOMIC DNA]</scope>
    <source>
        <strain evidence="3 4">DSM 23948</strain>
    </source>
</reference>
<comment type="caution">
    <text evidence="3">The sequence shown here is derived from an EMBL/GenBank/DDBJ whole genome shotgun (WGS) entry which is preliminary data.</text>
</comment>
<evidence type="ECO:0000313" key="4">
    <source>
        <dbReference type="Proteomes" id="UP001231362"/>
    </source>
</evidence>
<evidence type="ECO:0000259" key="2">
    <source>
        <dbReference type="SMART" id="SM00646"/>
    </source>
</evidence>
<dbReference type="SUPFAM" id="SSF53187">
    <property type="entry name" value="Zn-dependent exopeptidases"/>
    <property type="match status" value="1"/>
</dbReference>
<feature type="domain" description="MurNAc-LAA" evidence="2">
    <location>
        <begin position="63"/>
        <end position="176"/>
    </location>
</feature>
<dbReference type="SMART" id="SM00646">
    <property type="entry name" value="Ami_3"/>
    <property type="match status" value="1"/>
</dbReference>
<evidence type="ECO:0000256" key="1">
    <source>
        <dbReference type="ARBA" id="ARBA00022801"/>
    </source>
</evidence>
<dbReference type="Proteomes" id="UP001231362">
    <property type="component" value="Unassembled WGS sequence"/>
</dbReference>
<dbReference type="Pfam" id="PF01520">
    <property type="entry name" value="Amidase_3"/>
    <property type="match status" value="1"/>
</dbReference>
<keyword evidence="1 3" id="KW-0378">Hydrolase</keyword>
<protein>
    <submittedName>
        <fullName evidence="3">N-acetylmuramoyl-L-alanine amidase</fullName>
        <ecNumber evidence="3">3.5.1.28</ecNumber>
    </submittedName>
</protein>
<dbReference type="EMBL" id="JAUSTU010000019">
    <property type="protein sequence ID" value="MDQ0157046.1"/>
    <property type="molecule type" value="Genomic_DNA"/>
</dbReference>
<dbReference type="EC" id="3.5.1.28" evidence="3"/>
<dbReference type="RefSeq" id="WP_307151525.1">
    <property type="nucleotide sequence ID" value="NZ_JAUSTU010000019.1"/>
</dbReference>
<name>A0ABT9V7W3_9BACL</name>
<gene>
    <name evidence="3" type="ORF">J2S07_003372</name>
</gene>
<dbReference type="PANTHER" id="PTHR30404">
    <property type="entry name" value="N-ACETYLMURAMOYL-L-ALANINE AMIDASE"/>
    <property type="match status" value="1"/>
</dbReference>
<sequence length="228" mass="25949">MKIMLDAGHSYNTVGKRSPDGMREYEFNRVVANYMKALLEEYEGVTVYFSHSDKKDVSLQERTDKANQLAVDCFVSIHANAYGSGWNEAQGIETYVYKTKPPEATKLAERVQKNLIVATGLRDRGVKSANFHVLRATKMTAILVECGFMTNQSELQLLRSDLYRKTCAEAIVKGIREHFQLKLKSPDQLQKQESLFHVRIGPFFEKKQAEELMTRLRGIGYEASVQEG</sequence>
<organism evidence="3 4">
    <name type="scientific">Anoxybacillus andreesenii</name>
    <dbReference type="NCBI Taxonomy" id="1325932"/>
    <lineage>
        <taxon>Bacteria</taxon>
        <taxon>Bacillati</taxon>
        <taxon>Bacillota</taxon>
        <taxon>Bacilli</taxon>
        <taxon>Bacillales</taxon>
        <taxon>Anoxybacillaceae</taxon>
        <taxon>Anoxybacillus</taxon>
    </lineage>
</organism>
<keyword evidence="4" id="KW-1185">Reference proteome</keyword>
<dbReference type="InterPro" id="IPR050695">
    <property type="entry name" value="N-acetylmuramoyl_amidase_3"/>
</dbReference>
<dbReference type="GO" id="GO:0008745">
    <property type="term" value="F:N-acetylmuramoyl-L-alanine amidase activity"/>
    <property type="evidence" value="ECO:0007669"/>
    <property type="project" value="UniProtKB-EC"/>
</dbReference>
<dbReference type="PANTHER" id="PTHR30404:SF0">
    <property type="entry name" value="N-ACETYLMURAMOYL-L-ALANINE AMIDASE AMIC"/>
    <property type="match status" value="1"/>
</dbReference>
<dbReference type="CDD" id="cd02696">
    <property type="entry name" value="MurNAc-LAA"/>
    <property type="match status" value="1"/>
</dbReference>